<evidence type="ECO:0000313" key="2">
    <source>
        <dbReference type="Proteomes" id="UP001058860"/>
    </source>
</evidence>
<sequence>MISRRSRDSRASIAGSHSAIVEPVPIAMTSGGPLPRSYHAIFWPSTLATRTFA</sequence>
<organism evidence="1 2">
    <name type="scientific">Svornostia abyssi</name>
    <dbReference type="NCBI Taxonomy" id="2898438"/>
    <lineage>
        <taxon>Bacteria</taxon>
        <taxon>Bacillati</taxon>
        <taxon>Actinomycetota</taxon>
        <taxon>Thermoleophilia</taxon>
        <taxon>Solirubrobacterales</taxon>
        <taxon>Baekduiaceae</taxon>
        <taxon>Svornostia</taxon>
    </lineage>
</organism>
<dbReference type="EMBL" id="CP088295">
    <property type="protein sequence ID" value="UUY03084.1"/>
    <property type="molecule type" value="Genomic_DNA"/>
</dbReference>
<proteinExistence type="predicted"/>
<dbReference type="Proteomes" id="UP001058860">
    <property type="component" value="Chromosome"/>
</dbReference>
<protein>
    <submittedName>
        <fullName evidence="1">Uncharacterized protein</fullName>
    </submittedName>
</protein>
<keyword evidence="2" id="KW-1185">Reference proteome</keyword>
<dbReference type="RefSeq" id="WP_353866883.1">
    <property type="nucleotide sequence ID" value="NZ_CP088295.1"/>
</dbReference>
<name>A0ABY5PEI2_9ACTN</name>
<evidence type="ECO:0000313" key="1">
    <source>
        <dbReference type="EMBL" id="UUY03084.1"/>
    </source>
</evidence>
<gene>
    <name evidence="1" type="ORF">LRS13_20770</name>
</gene>
<accession>A0ABY5PEI2</accession>
<reference evidence="2" key="1">
    <citation type="submission" date="2021-11" db="EMBL/GenBank/DDBJ databases">
        <title>Cultivation dependent microbiological survey of springs from the worlds oldest radium mine currently devoted to the extraction of radon-saturated water.</title>
        <authorList>
            <person name="Kapinusova G."/>
            <person name="Smrhova T."/>
            <person name="Strejcek M."/>
            <person name="Suman J."/>
            <person name="Jani K."/>
            <person name="Pajer P."/>
            <person name="Uhlik O."/>
        </authorList>
    </citation>
    <scope>NUCLEOTIDE SEQUENCE [LARGE SCALE GENOMIC DNA]</scope>
    <source>
        <strain evidence="2">J379</strain>
    </source>
</reference>